<evidence type="ECO:0000256" key="1">
    <source>
        <dbReference type="PROSITE-ProRule" id="PRU00325"/>
    </source>
</evidence>
<feature type="domain" description="SWIM-type" evidence="3">
    <location>
        <begin position="33"/>
        <end position="67"/>
    </location>
</feature>
<evidence type="ECO:0000256" key="2">
    <source>
        <dbReference type="SAM" id="MobiDB-lite"/>
    </source>
</evidence>
<dbReference type="GO" id="GO:0008270">
    <property type="term" value="F:zinc ion binding"/>
    <property type="evidence" value="ECO:0007669"/>
    <property type="project" value="UniProtKB-KW"/>
</dbReference>
<organism evidence="4 5">
    <name type="scientific">Haloarcula marismortui ATCC 33799</name>
    <dbReference type="NCBI Taxonomy" id="662475"/>
    <lineage>
        <taxon>Archaea</taxon>
        <taxon>Methanobacteriati</taxon>
        <taxon>Methanobacteriota</taxon>
        <taxon>Stenosarchaea group</taxon>
        <taxon>Halobacteria</taxon>
        <taxon>Halobacteriales</taxon>
        <taxon>Haloarculaceae</taxon>
        <taxon>Haloarcula</taxon>
    </lineage>
</organism>
<proteinExistence type="predicted"/>
<accession>M0KYP8</accession>
<dbReference type="InterPro" id="IPR007527">
    <property type="entry name" value="Znf_SWIM"/>
</dbReference>
<evidence type="ECO:0000259" key="3">
    <source>
        <dbReference type="PROSITE" id="PS50966"/>
    </source>
</evidence>
<protein>
    <recommendedName>
        <fullName evidence="3">SWIM-type domain-containing protein</fullName>
    </recommendedName>
</protein>
<comment type="caution">
    <text evidence="4">The sequence shown here is derived from an EMBL/GenBank/DDBJ whole genome shotgun (WGS) entry which is preliminary data.</text>
</comment>
<dbReference type="EMBL" id="AOLS01000016">
    <property type="protein sequence ID" value="EMA24910.1"/>
    <property type="molecule type" value="Genomic_DNA"/>
</dbReference>
<reference evidence="4 5" key="1">
    <citation type="journal article" date="2014" name="PLoS Genet.">
        <title>Phylogenetically driven sequencing of extremely halophilic archaea reveals strategies for static and dynamic osmo-response.</title>
        <authorList>
            <person name="Becker E.A."/>
            <person name="Seitzer P.M."/>
            <person name="Tritt A."/>
            <person name="Larsen D."/>
            <person name="Krusor M."/>
            <person name="Yao A.I."/>
            <person name="Wu D."/>
            <person name="Madern D."/>
            <person name="Eisen J.A."/>
            <person name="Darling A.E."/>
            <person name="Facciotti M.T."/>
        </authorList>
    </citation>
    <scope>NUCLEOTIDE SEQUENCE [LARGE SCALE GENOMIC DNA]</scope>
    <source>
        <strain evidence="4 5">ATCC 33799</strain>
    </source>
</reference>
<evidence type="ECO:0000313" key="4">
    <source>
        <dbReference type="EMBL" id="EMA24910.1"/>
    </source>
</evidence>
<keyword evidence="1" id="KW-0862">Zinc</keyword>
<dbReference type="PROSITE" id="PS50966">
    <property type="entry name" value="ZF_SWIM"/>
    <property type="match status" value="1"/>
</dbReference>
<sequence length="99" mass="11194">MTVNYWDDPNVADHEVAVYSSKKEDGKYHTDIYRVNPAAGICNCGDMLHRRPTGGCKHVWRVLFELGKRDIPASIDTESLADGVERRTQETSNELSSIR</sequence>
<keyword evidence="1" id="KW-0479">Metal-binding</keyword>
<gene>
    <name evidence="4" type="ORF">C435_03418</name>
</gene>
<feature type="region of interest" description="Disordered" evidence="2">
    <location>
        <begin position="77"/>
        <end position="99"/>
    </location>
</feature>
<name>M0KYP8_9EURY</name>
<dbReference type="AlphaFoldDB" id="M0KYP8"/>
<dbReference type="PATRIC" id="fig|662475.6.peg.664"/>
<evidence type="ECO:0000313" key="5">
    <source>
        <dbReference type="Proteomes" id="UP000011687"/>
    </source>
</evidence>
<keyword evidence="1" id="KW-0863">Zinc-finger</keyword>
<feature type="compositionally biased region" description="Polar residues" evidence="2">
    <location>
        <begin position="90"/>
        <end position="99"/>
    </location>
</feature>
<keyword evidence="5" id="KW-1185">Reference proteome</keyword>
<dbReference type="Proteomes" id="UP000011687">
    <property type="component" value="Unassembled WGS sequence"/>
</dbReference>